<dbReference type="Proteomes" id="UP000193118">
    <property type="component" value="Unassembled WGS sequence"/>
</dbReference>
<sequence>MTSVIFLKLINYSCLPTQLRPSERFGKAFRRPDTLAKPAKVLTVIPAQAGIQAFGIQVLV</sequence>
<reference evidence="2" key="1">
    <citation type="submission" date="2017-01" db="EMBL/GenBank/DDBJ databases">
        <authorList>
            <person name="Wolfgang W.J."/>
            <person name="Cole J."/>
            <person name="Wroblewski D."/>
            <person name="Mcginnis J."/>
            <person name="Musser K.A."/>
        </authorList>
    </citation>
    <scope>NUCLEOTIDE SEQUENCE [LARGE SCALE GENOMIC DNA]</scope>
    <source>
        <strain evidence="2">DSM 19151</strain>
    </source>
</reference>
<accession>A0A1X3D2W0</accession>
<proteinExistence type="predicted"/>
<evidence type="ECO:0000313" key="2">
    <source>
        <dbReference type="Proteomes" id="UP000193118"/>
    </source>
</evidence>
<gene>
    <name evidence="1" type="ORF">BWD09_11335</name>
</gene>
<comment type="caution">
    <text evidence="1">The sequence shown here is derived from an EMBL/GenBank/DDBJ whole genome shotgun (WGS) entry which is preliminary data.</text>
</comment>
<name>A0A1X3D2W0_9NEIS</name>
<dbReference type="AlphaFoldDB" id="A0A1X3D2W0"/>
<organism evidence="1 2">
    <name type="scientific">Neisseria dentiae</name>
    <dbReference type="NCBI Taxonomy" id="194197"/>
    <lineage>
        <taxon>Bacteria</taxon>
        <taxon>Pseudomonadati</taxon>
        <taxon>Pseudomonadota</taxon>
        <taxon>Betaproteobacteria</taxon>
        <taxon>Neisseriales</taxon>
        <taxon>Neisseriaceae</taxon>
        <taxon>Neisseria</taxon>
    </lineage>
</organism>
<dbReference type="EMBL" id="MTBO01000043">
    <property type="protein sequence ID" value="OSI14105.1"/>
    <property type="molecule type" value="Genomic_DNA"/>
</dbReference>
<protein>
    <submittedName>
        <fullName evidence="1">Uncharacterized protein</fullName>
    </submittedName>
</protein>
<keyword evidence="2" id="KW-1185">Reference proteome</keyword>
<evidence type="ECO:0000313" key="1">
    <source>
        <dbReference type="EMBL" id="OSI14105.1"/>
    </source>
</evidence>